<protein>
    <submittedName>
        <fullName evidence="2">Uncharacterized protein</fullName>
    </submittedName>
</protein>
<name>A0A6A4X110_AMPAM</name>
<reference evidence="2 3" key="1">
    <citation type="submission" date="2019-07" db="EMBL/GenBank/DDBJ databases">
        <title>Draft genome assembly of a fouling barnacle, Amphibalanus amphitrite (Darwin, 1854): The first reference genome for Thecostraca.</title>
        <authorList>
            <person name="Kim W."/>
        </authorList>
    </citation>
    <scope>NUCLEOTIDE SEQUENCE [LARGE SCALE GENOMIC DNA]</scope>
    <source>
        <strain evidence="2">SNU_AA5</strain>
        <tissue evidence="2">Soma without cirri and trophi</tissue>
    </source>
</reference>
<evidence type="ECO:0000313" key="2">
    <source>
        <dbReference type="EMBL" id="KAF0309730.1"/>
    </source>
</evidence>
<dbReference type="OrthoDB" id="6757204at2759"/>
<gene>
    <name evidence="2" type="ORF">FJT64_019189</name>
</gene>
<accession>A0A6A4X110</accession>
<evidence type="ECO:0000313" key="3">
    <source>
        <dbReference type="Proteomes" id="UP000440578"/>
    </source>
</evidence>
<sequence length="208" mass="22014">MSYSYSPPLGSDDDDPLPAAEGAAAAAPVTDELGVDREALAFVAGYVASKCRHLCRGLGQPSSCSPASAFVPSRWLQTISRGNLYVPSEWWMEVVEDFNTRFCDVMGSTADVAPGIVKRLVACVLAKAPEVDERVARKLASTRLPHNAIRTKPVEPGGREDPRTCTAPAAGGRALSGTESALAVGQSRRQCFRPPQLKHVPGPGARSA</sequence>
<comment type="caution">
    <text evidence="2">The sequence shown here is derived from an EMBL/GenBank/DDBJ whole genome shotgun (WGS) entry which is preliminary data.</text>
</comment>
<evidence type="ECO:0000256" key="1">
    <source>
        <dbReference type="SAM" id="MobiDB-lite"/>
    </source>
</evidence>
<keyword evidence="3" id="KW-1185">Reference proteome</keyword>
<dbReference type="AlphaFoldDB" id="A0A6A4X110"/>
<organism evidence="2 3">
    <name type="scientific">Amphibalanus amphitrite</name>
    <name type="common">Striped barnacle</name>
    <name type="synonym">Balanus amphitrite</name>
    <dbReference type="NCBI Taxonomy" id="1232801"/>
    <lineage>
        <taxon>Eukaryota</taxon>
        <taxon>Metazoa</taxon>
        <taxon>Ecdysozoa</taxon>
        <taxon>Arthropoda</taxon>
        <taxon>Crustacea</taxon>
        <taxon>Multicrustacea</taxon>
        <taxon>Cirripedia</taxon>
        <taxon>Thoracica</taxon>
        <taxon>Thoracicalcarea</taxon>
        <taxon>Balanomorpha</taxon>
        <taxon>Balanoidea</taxon>
        <taxon>Balanidae</taxon>
        <taxon>Amphibalaninae</taxon>
        <taxon>Amphibalanus</taxon>
    </lineage>
</organism>
<dbReference type="EMBL" id="VIIS01000379">
    <property type="protein sequence ID" value="KAF0309730.1"/>
    <property type="molecule type" value="Genomic_DNA"/>
</dbReference>
<dbReference type="Proteomes" id="UP000440578">
    <property type="component" value="Unassembled WGS sequence"/>
</dbReference>
<feature type="region of interest" description="Disordered" evidence="1">
    <location>
        <begin position="148"/>
        <end position="208"/>
    </location>
</feature>
<proteinExistence type="predicted"/>
<feature type="region of interest" description="Disordered" evidence="1">
    <location>
        <begin position="1"/>
        <end position="23"/>
    </location>
</feature>
<feature type="compositionally biased region" description="Low complexity" evidence="1">
    <location>
        <begin position="1"/>
        <end position="10"/>
    </location>
</feature>